<evidence type="ECO:0000313" key="1">
    <source>
        <dbReference type="EMBL" id="CAH2251665.1"/>
    </source>
</evidence>
<evidence type="ECO:0000313" key="2">
    <source>
        <dbReference type="Proteomes" id="UP000838756"/>
    </source>
</evidence>
<dbReference type="EMBL" id="CAKXAJ010026029">
    <property type="protein sequence ID" value="CAH2251665.1"/>
    <property type="molecule type" value="Genomic_DNA"/>
</dbReference>
<dbReference type="Proteomes" id="UP000838756">
    <property type="component" value="Unassembled WGS sequence"/>
</dbReference>
<gene>
    <name evidence="1" type="primary">jg2313</name>
    <name evidence="1" type="ORF">PAEG_LOCUS22257</name>
</gene>
<dbReference type="AlphaFoldDB" id="A0A8S4SEI5"/>
<comment type="caution">
    <text evidence="1">The sequence shown here is derived from an EMBL/GenBank/DDBJ whole genome shotgun (WGS) entry which is preliminary data.</text>
</comment>
<dbReference type="OrthoDB" id="407509at2759"/>
<proteinExistence type="predicted"/>
<accession>A0A8S4SEI5</accession>
<name>A0A8S4SEI5_9NEOP</name>
<reference evidence="1" key="1">
    <citation type="submission" date="2022-03" db="EMBL/GenBank/DDBJ databases">
        <authorList>
            <person name="Lindestad O."/>
        </authorList>
    </citation>
    <scope>NUCLEOTIDE SEQUENCE</scope>
</reference>
<sequence>MRKSVEDLELPTSTDSAGREAEVAMGMAWRNDGLYDLKVQEWRLRTYKCSVGRSPMRWTDDIRRAAGSKRSKTMDCEITQMTFERKYE</sequence>
<protein>
    <submittedName>
        <fullName evidence="1">Jg2313 protein</fullName>
    </submittedName>
</protein>
<keyword evidence="2" id="KW-1185">Reference proteome</keyword>
<organism evidence="1 2">
    <name type="scientific">Pararge aegeria aegeria</name>
    <dbReference type="NCBI Taxonomy" id="348720"/>
    <lineage>
        <taxon>Eukaryota</taxon>
        <taxon>Metazoa</taxon>
        <taxon>Ecdysozoa</taxon>
        <taxon>Arthropoda</taxon>
        <taxon>Hexapoda</taxon>
        <taxon>Insecta</taxon>
        <taxon>Pterygota</taxon>
        <taxon>Neoptera</taxon>
        <taxon>Endopterygota</taxon>
        <taxon>Lepidoptera</taxon>
        <taxon>Glossata</taxon>
        <taxon>Ditrysia</taxon>
        <taxon>Papilionoidea</taxon>
        <taxon>Nymphalidae</taxon>
        <taxon>Satyrinae</taxon>
        <taxon>Satyrini</taxon>
        <taxon>Parargina</taxon>
        <taxon>Pararge</taxon>
    </lineage>
</organism>